<accession>A0A6B9F607</accession>
<keyword evidence="2" id="KW-1185">Reference proteome</keyword>
<organism evidence="1 2">
    <name type="scientific">Haloplanus rallus</name>
    <dbReference type="NCBI Taxonomy" id="1816183"/>
    <lineage>
        <taxon>Archaea</taxon>
        <taxon>Methanobacteriati</taxon>
        <taxon>Methanobacteriota</taxon>
        <taxon>Stenosarchaea group</taxon>
        <taxon>Halobacteria</taxon>
        <taxon>Halobacteriales</taxon>
        <taxon>Haloferacaceae</taxon>
        <taxon>Haloplanus</taxon>
    </lineage>
</organism>
<dbReference type="KEGG" id="hra:EI982_02715"/>
<name>A0A6B9F607_9EURY</name>
<evidence type="ECO:0000313" key="1">
    <source>
        <dbReference type="EMBL" id="QGX93774.1"/>
    </source>
</evidence>
<dbReference type="RefSeq" id="WP_157688011.1">
    <property type="nucleotide sequence ID" value="NZ_CP034345.1"/>
</dbReference>
<protein>
    <submittedName>
        <fullName evidence="1">Uncharacterized protein</fullName>
    </submittedName>
</protein>
<proteinExistence type="predicted"/>
<sequence>MTDEGENLRIDRITFDVKFDTQKPTQYVSAYAVLDHAHFNTMHRDPTLGGQVPIEGSGTVELHGGTVSLPLDSTILKLIVMQNAPLYVEHRDIRELL</sequence>
<dbReference type="AlphaFoldDB" id="A0A6B9F607"/>
<dbReference type="GeneID" id="43368414"/>
<dbReference type="Proteomes" id="UP000428325">
    <property type="component" value="Chromosome"/>
</dbReference>
<evidence type="ECO:0000313" key="2">
    <source>
        <dbReference type="Proteomes" id="UP000428325"/>
    </source>
</evidence>
<dbReference type="EMBL" id="CP034345">
    <property type="protein sequence ID" value="QGX93774.1"/>
    <property type="molecule type" value="Genomic_DNA"/>
</dbReference>
<gene>
    <name evidence="1" type="ORF">EI982_02715</name>
</gene>
<reference evidence="1 2" key="1">
    <citation type="submission" date="2018-12" db="EMBL/GenBank/DDBJ databases">
        <title>Complete genome sequence of Haloplanus rallus MBLA0036.</title>
        <authorList>
            <person name="Nam Y.-d."/>
            <person name="Kang J."/>
            <person name="Chung W.-H."/>
            <person name="Park Y.S."/>
        </authorList>
    </citation>
    <scope>NUCLEOTIDE SEQUENCE [LARGE SCALE GENOMIC DNA]</scope>
    <source>
        <strain evidence="1 2">MBLA0036</strain>
    </source>
</reference>